<proteinExistence type="predicted"/>
<name>A0A2N9GVJ0_FAGSY</name>
<reference evidence="2" key="1">
    <citation type="submission" date="2018-02" db="EMBL/GenBank/DDBJ databases">
        <authorList>
            <person name="Cohen D.B."/>
            <person name="Kent A.D."/>
        </authorList>
    </citation>
    <scope>NUCLEOTIDE SEQUENCE</scope>
</reference>
<dbReference type="PANTHER" id="PTHR31371:SF13">
    <property type="entry name" value="OS05G0457600 PROTEIN"/>
    <property type="match status" value="1"/>
</dbReference>
<evidence type="ECO:0000259" key="1">
    <source>
        <dbReference type="Pfam" id="PF11961"/>
    </source>
</evidence>
<dbReference type="PANTHER" id="PTHR31371">
    <property type="entry name" value="BNAC09G50660D PROTEIN"/>
    <property type="match status" value="1"/>
</dbReference>
<evidence type="ECO:0000313" key="2">
    <source>
        <dbReference type="EMBL" id="SPD03518.1"/>
    </source>
</evidence>
<dbReference type="AlphaFoldDB" id="A0A2N9GVJ0"/>
<dbReference type="EMBL" id="OIVN01002424">
    <property type="protein sequence ID" value="SPD03518.1"/>
    <property type="molecule type" value="Genomic_DNA"/>
</dbReference>
<dbReference type="InterPro" id="IPR021864">
    <property type="entry name" value="DUF3475"/>
</dbReference>
<organism evidence="2">
    <name type="scientific">Fagus sylvatica</name>
    <name type="common">Beechnut</name>
    <dbReference type="NCBI Taxonomy" id="28930"/>
    <lineage>
        <taxon>Eukaryota</taxon>
        <taxon>Viridiplantae</taxon>
        <taxon>Streptophyta</taxon>
        <taxon>Embryophyta</taxon>
        <taxon>Tracheophyta</taxon>
        <taxon>Spermatophyta</taxon>
        <taxon>Magnoliopsida</taxon>
        <taxon>eudicotyledons</taxon>
        <taxon>Gunneridae</taxon>
        <taxon>Pentapetalae</taxon>
        <taxon>rosids</taxon>
        <taxon>fabids</taxon>
        <taxon>Fagales</taxon>
        <taxon>Fagaceae</taxon>
        <taxon>Fagus</taxon>
    </lineage>
</organism>
<gene>
    <name evidence="2" type="ORF">FSB_LOCUS31400</name>
</gene>
<dbReference type="Pfam" id="PF11961">
    <property type="entry name" value="DUF3475"/>
    <property type="match status" value="1"/>
</dbReference>
<dbReference type="GO" id="GO:0045927">
    <property type="term" value="P:positive regulation of growth"/>
    <property type="evidence" value="ECO:0007669"/>
    <property type="project" value="InterPro"/>
</dbReference>
<sequence>MFKLRKEIMRSKGVTYLNSKDEGFLLNLAYSERLEDLNQVAITVSRLGQKCSDFGLNRFDIIYNDLKHGIIDRGKLEFGRRNVHKIIERMKKSIYSIANLHAALENLAELESSEQKLERWKNTLGPKQMSNLEYVKEKIAFQNKQVQHYREILLWNQGFDKNVEHMARIVCIIYAQICSIFGPYIFDLPSLSKNTRPNSNHKKLKFWFHHQIDEELDYCLIEDLDKHGKPISRSGPIPYNSKKDKVRFFSREMNQNSPDNKNHSRIDAMTGNSLNTIPWVKIGE</sequence>
<feature type="domain" description="DUF3475" evidence="1">
    <location>
        <begin position="2"/>
        <end position="32"/>
    </location>
</feature>
<protein>
    <recommendedName>
        <fullName evidence="1">DUF3475 domain-containing protein</fullName>
    </recommendedName>
</protein>
<accession>A0A2N9GVJ0</accession>